<dbReference type="CDD" id="cd03443">
    <property type="entry name" value="PaaI_thioesterase"/>
    <property type="match status" value="1"/>
</dbReference>
<accession>A0A9P7GCJ7</accession>
<dbReference type="EMBL" id="JABCKV010000058">
    <property type="protein sequence ID" value="KAG5644800.1"/>
    <property type="molecule type" value="Genomic_DNA"/>
</dbReference>
<dbReference type="Proteomes" id="UP000775547">
    <property type="component" value="Unassembled WGS sequence"/>
</dbReference>
<dbReference type="PANTHER" id="PTHR21660">
    <property type="entry name" value="THIOESTERASE SUPERFAMILY MEMBER-RELATED"/>
    <property type="match status" value="1"/>
</dbReference>
<proteinExistence type="inferred from homology"/>
<dbReference type="InterPro" id="IPR029069">
    <property type="entry name" value="HotDog_dom_sf"/>
</dbReference>
<gene>
    <name evidence="4" type="ORF">DXG03_007622</name>
</gene>
<evidence type="ECO:0000256" key="1">
    <source>
        <dbReference type="ARBA" id="ARBA00008324"/>
    </source>
</evidence>
<evidence type="ECO:0000313" key="4">
    <source>
        <dbReference type="EMBL" id="KAG5644800.1"/>
    </source>
</evidence>
<dbReference type="InterPro" id="IPR006683">
    <property type="entry name" value="Thioestr_dom"/>
</dbReference>
<dbReference type="Gene3D" id="3.10.129.10">
    <property type="entry name" value="Hotdog Thioesterase"/>
    <property type="match status" value="1"/>
</dbReference>
<dbReference type="InterPro" id="IPR039298">
    <property type="entry name" value="ACOT13"/>
</dbReference>
<protein>
    <recommendedName>
        <fullName evidence="3">Thioesterase domain-containing protein</fullName>
    </recommendedName>
</protein>
<name>A0A9P7GCJ7_9AGAR</name>
<evidence type="ECO:0000256" key="2">
    <source>
        <dbReference type="ARBA" id="ARBA00022801"/>
    </source>
</evidence>
<sequence>MANRTSTPRAIDVSRIKGNVSEDEKISALKIFSHFVDKSYGDYVGRRLELVEVNVWGKSGPAASAETVFEIDVAKDMCNIFGNLHGGCAAYMVDPCSVSSLVVLGNATGVDGSGVSQSMNLIWHQPARAGDKLRIVSTSVFIHGRVRSARCEIWNGEKLCVSAVHSTINPRKKKNGQDTEKGKL</sequence>
<comment type="caution">
    <text evidence="4">The sequence shown here is derived from an EMBL/GenBank/DDBJ whole genome shotgun (WGS) entry which is preliminary data.</text>
</comment>
<evidence type="ECO:0000313" key="5">
    <source>
        <dbReference type="Proteomes" id="UP000775547"/>
    </source>
</evidence>
<feature type="domain" description="Thioesterase" evidence="3">
    <location>
        <begin position="81"/>
        <end position="158"/>
    </location>
</feature>
<keyword evidence="2" id="KW-0378">Hydrolase</keyword>
<dbReference type="GO" id="GO:0047617">
    <property type="term" value="F:fatty acyl-CoA hydrolase activity"/>
    <property type="evidence" value="ECO:0007669"/>
    <property type="project" value="InterPro"/>
</dbReference>
<comment type="similarity">
    <text evidence="1">Belongs to the thioesterase PaaI family.</text>
</comment>
<dbReference type="PANTHER" id="PTHR21660:SF1">
    <property type="entry name" value="ACYL-COENZYME A THIOESTERASE 13"/>
    <property type="match status" value="1"/>
</dbReference>
<reference evidence="4" key="1">
    <citation type="submission" date="2020-07" db="EMBL/GenBank/DDBJ databases">
        <authorList>
            <person name="Nieuwenhuis M."/>
            <person name="Van De Peppel L.J.J."/>
        </authorList>
    </citation>
    <scope>NUCLEOTIDE SEQUENCE</scope>
    <source>
        <strain evidence="4">AP01</strain>
        <tissue evidence="4">Mycelium</tissue>
    </source>
</reference>
<reference evidence="4" key="2">
    <citation type="submission" date="2021-10" db="EMBL/GenBank/DDBJ databases">
        <title>Phylogenomics reveals ancestral predisposition of the termite-cultivated fungus Termitomyces towards a domesticated lifestyle.</title>
        <authorList>
            <person name="Auxier B."/>
            <person name="Grum-Grzhimaylo A."/>
            <person name="Cardenas M.E."/>
            <person name="Lodge J.D."/>
            <person name="Laessoe T."/>
            <person name="Pedersen O."/>
            <person name="Smith M.E."/>
            <person name="Kuyper T.W."/>
            <person name="Franco-Molano E.A."/>
            <person name="Baroni T.J."/>
            <person name="Aanen D.K."/>
        </authorList>
    </citation>
    <scope>NUCLEOTIDE SEQUENCE</scope>
    <source>
        <strain evidence="4">AP01</strain>
        <tissue evidence="4">Mycelium</tissue>
    </source>
</reference>
<evidence type="ECO:0000259" key="3">
    <source>
        <dbReference type="Pfam" id="PF03061"/>
    </source>
</evidence>
<organism evidence="4 5">
    <name type="scientific">Asterophora parasitica</name>
    <dbReference type="NCBI Taxonomy" id="117018"/>
    <lineage>
        <taxon>Eukaryota</taxon>
        <taxon>Fungi</taxon>
        <taxon>Dikarya</taxon>
        <taxon>Basidiomycota</taxon>
        <taxon>Agaricomycotina</taxon>
        <taxon>Agaricomycetes</taxon>
        <taxon>Agaricomycetidae</taxon>
        <taxon>Agaricales</taxon>
        <taxon>Tricholomatineae</taxon>
        <taxon>Lyophyllaceae</taxon>
        <taxon>Asterophora</taxon>
    </lineage>
</organism>
<keyword evidence="5" id="KW-1185">Reference proteome</keyword>
<dbReference type="Pfam" id="PF03061">
    <property type="entry name" value="4HBT"/>
    <property type="match status" value="1"/>
</dbReference>
<dbReference type="SUPFAM" id="SSF54637">
    <property type="entry name" value="Thioesterase/thiol ester dehydrase-isomerase"/>
    <property type="match status" value="1"/>
</dbReference>
<dbReference type="AlphaFoldDB" id="A0A9P7GCJ7"/>
<dbReference type="OrthoDB" id="2831072at2759"/>